<proteinExistence type="predicted"/>
<name>A0A8S5NK44_9CAUD</name>
<dbReference type="EMBL" id="BK015191">
    <property type="protein sequence ID" value="DAD95173.1"/>
    <property type="molecule type" value="Genomic_DNA"/>
</dbReference>
<reference evidence="1" key="1">
    <citation type="journal article" date="2021" name="Proc. Natl. Acad. Sci. U.S.A.">
        <title>A Catalog of Tens of Thousands of Viruses from Human Metagenomes Reveals Hidden Associations with Chronic Diseases.</title>
        <authorList>
            <person name="Tisza M.J."/>
            <person name="Buck C.B."/>
        </authorList>
    </citation>
    <scope>NUCLEOTIDE SEQUENCE</scope>
    <source>
        <strain evidence="1">CtsNK10</strain>
    </source>
</reference>
<organism evidence="1">
    <name type="scientific">Podoviridae sp. ctsNK10</name>
    <dbReference type="NCBI Taxonomy" id="2826582"/>
    <lineage>
        <taxon>Viruses</taxon>
        <taxon>Duplodnaviria</taxon>
        <taxon>Heunggongvirae</taxon>
        <taxon>Uroviricota</taxon>
        <taxon>Caudoviricetes</taxon>
    </lineage>
</organism>
<accession>A0A8S5NK44</accession>
<protein>
    <submittedName>
        <fullName evidence="1">Uncharacterized protein</fullName>
    </submittedName>
</protein>
<evidence type="ECO:0000313" key="1">
    <source>
        <dbReference type="EMBL" id="DAD95173.1"/>
    </source>
</evidence>
<sequence>MTESEVLDLLKRQGIIREDGENLRITDLSDITFIHQDTGKKYKFFINESGDLINQEIPNDEDLLSNRVIASGVDLDSWSARGFIGRLRLAEYNKANPSNRLSETQNIGLYSDRIKIGAFYAPLDTDIVHGCTRAFIELENTSDSDFCLQGCYLHYTRPTDEK</sequence>